<dbReference type="Gene3D" id="3.30.70.100">
    <property type="match status" value="1"/>
</dbReference>
<organism evidence="1">
    <name type="scientific">Neobacillus citreus</name>
    <dbReference type="NCBI Taxonomy" id="2833578"/>
    <lineage>
        <taxon>Bacteria</taxon>
        <taxon>Bacillati</taxon>
        <taxon>Bacillota</taxon>
        <taxon>Bacilli</taxon>
        <taxon>Bacillales</taxon>
        <taxon>Bacillaceae</taxon>
        <taxon>Neobacillus</taxon>
    </lineage>
</organism>
<gene>
    <name evidence="2" type="ORF">KHB02_002160</name>
    <name evidence="1" type="ORF">KHB02_29795</name>
</gene>
<keyword evidence="3" id="KW-1185">Reference proteome</keyword>
<evidence type="ECO:0000313" key="3">
    <source>
        <dbReference type="Proteomes" id="UP000677265"/>
    </source>
</evidence>
<dbReference type="EMBL" id="JAGYPE010000006">
    <property type="protein sequence ID" value="MBS4185582.1"/>
    <property type="molecule type" value="Genomic_DNA"/>
</dbReference>
<protein>
    <submittedName>
        <fullName evidence="1">YdhR family protein</fullName>
    </submittedName>
</protein>
<dbReference type="AlphaFoldDB" id="A0A942T5C9"/>
<evidence type="ECO:0000313" key="2">
    <source>
        <dbReference type="EMBL" id="MCH6264333.1"/>
    </source>
</evidence>
<evidence type="ECO:0000313" key="1">
    <source>
        <dbReference type="EMBL" id="MBS4185582.1"/>
    </source>
</evidence>
<dbReference type="InterPro" id="IPR014910">
    <property type="entry name" value="YdhR"/>
</dbReference>
<dbReference type="Proteomes" id="UP000677265">
    <property type="component" value="Unassembled WGS sequence"/>
</dbReference>
<dbReference type="SUPFAM" id="SSF54909">
    <property type="entry name" value="Dimeric alpha+beta barrel"/>
    <property type="match status" value="1"/>
</dbReference>
<dbReference type="InterPro" id="IPR011008">
    <property type="entry name" value="Dimeric_a/b-barrel"/>
</dbReference>
<dbReference type="RefSeq" id="WP_213145430.1">
    <property type="nucleotide sequence ID" value="NZ_JAGYPE020000002.1"/>
</dbReference>
<reference evidence="1" key="1">
    <citation type="submission" date="2021-05" db="EMBL/GenBank/DDBJ databases">
        <title>Novel Bacillus species.</title>
        <authorList>
            <person name="Liu G."/>
        </authorList>
    </citation>
    <scope>NUCLEOTIDE SEQUENCE</scope>
    <source>
        <strain evidence="1 3">FJAT-50051</strain>
    </source>
</reference>
<sequence length="103" mass="11944">MMSLKVLKVTFRSAKSIDELYKMSEASLPKFRALKERGLIQKLYVSNPETEERGGIYIFESQEAVEEYLNGPIYTSIAERFETGDTLRYEIVDCNFTLYPVDK</sequence>
<comment type="caution">
    <text evidence="1">The sequence shown here is derived from an EMBL/GenBank/DDBJ whole genome shotgun (WGS) entry which is preliminary data.</text>
</comment>
<dbReference type="Pfam" id="PF08803">
    <property type="entry name" value="ydhR"/>
    <property type="match status" value="1"/>
</dbReference>
<accession>A0A942T5C9</accession>
<dbReference type="EMBL" id="JAGYPE020000002">
    <property type="protein sequence ID" value="MCH6264333.1"/>
    <property type="molecule type" value="Genomic_DNA"/>
</dbReference>
<proteinExistence type="predicted"/>
<name>A0A942T5C9_9BACI</name>